<dbReference type="EMBL" id="BDFD01000003">
    <property type="protein sequence ID" value="GAV19633.1"/>
    <property type="molecule type" value="Genomic_DNA"/>
</dbReference>
<keyword evidence="3" id="KW-1185">Reference proteome</keyword>
<feature type="chain" id="PRO_5012521500" description="NolW-like domain-containing protein" evidence="1">
    <location>
        <begin position="21"/>
        <end position="302"/>
    </location>
</feature>
<dbReference type="STRING" id="1921010.MMIC_P0582"/>
<keyword evidence="1" id="KW-0732">Signal</keyword>
<comment type="caution">
    <text evidence="2">The sequence shown here is derived from an EMBL/GenBank/DDBJ whole genome shotgun (WGS) entry which is preliminary data.</text>
</comment>
<reference evidence="2 3" key="1">
    <citation type="journal article" date="2017" name="Arch. Microbiol.">
        <title>Mariprofundus micogutta sp. nov., a novel iron-oxidizing zetaproteobacterium isolated from a deep-sea hydrothermal field at the Bayonnaise knoll of the Izu-Ogasawara arc, and a description of Mariprofundales ord. nov. and Zetaproteobacteria classis nov.</title>
        <authorList>
            <person name="Makita H."/>
            <person name="Tanaka E."/>
            <person name="Mitsunobu S."/>
            <person name="Miyazaki M."/>
            <person name="Nunoura T."/>
            <person name="Uematsu K."/>
            <person name="Takaki Y."/>
            <person name="Nishi S."/>
            <person name="Shimamura S."/>
            <person name="Takai K."/>
        </authorList>
    </citation>
    <scope>NUCLEOTIDE SEQUENCE [LARGE SCALE GENOMIC DNA]</scope>
    <source>
        <strain evidence="2 3">ET2</strain>
    </source>
</reference>
<evidence type="ECO:0000313" key="3">
    <source>
        <dbReference type="Proteomes" id="UP000231632"/>
    </source>
</evidence>
<evidence type="ECO:0008006" key="4">
    <source>
        <dbReference type="Google" id="ProtNLM"/>
    </source>
</evidence>
<feature type="signal peptide" evidence="1">
    <location>
        <begin position="1"/>
        <end position="20"/>
    </location>
</feature>
<protein>
    <recommendedName>
        <fullName evidence="4">NolW-like domain-containing protein</fullName>
    </recommendedName>
</protein>
<dbReference type="AlphaFoldDB" id="A0A1L8CL53"/>
<accession>A0A1L8CL53</accession>
<dbReference type="InterPro" id="IPR038591">
    <property type="entry name" value="NolW-like_sf"/>
</dbReference>
<dbReference type="Proteomes" id="UP000231632">
    <property type="component" value="Unassembled WGS sequence"/>
</dbReference>
<sequence>MIRLLAGCIVWLSLSAPAFAASEIIEVFFLPMQEAADAAKSQLSADGKVAVITSRRILILEDDSSHIKQAKALLKQMDQPVQQFLAQVEIEDIRSDSGTSAKLSSAQLSPALSGGWARIRLNNSGNRSNNRSSFQLRISANEPGSIEVGTLQTLSRETRAWLSGYGLVKMNSVELIPITSGFKVQAWPVGLDQVRVRITPWMQRKTAQVSGQQEMLIDLGTAQNPNRAPSNTANMRYNAVPHVRNNAIVELTGAATELTVPLNETVTIAASQNEANKLGSALLSRHSTIGKRSVVIRVRMTR</sequence>
<gene>
    <name evidence="2" type="ORF">MMIC_P0582</name>
</gene>
<dbReference type="OrthoDB" id="5292589at2"/>
<evidence type="ECO:0000313" key="2">
    <source>
        <dbReference type="EMBL" id="GAV19633.1"/>
    </source>
</evidence>
<name>A0A1L8CL53_9PROT</name>
<dbReference type="RefSeq" id="WP_072658859.1">
    <property type="nucleotide sequence ID" value="NZ_BDFD01000003.1"/>
</dbReference>
<evidence type="ECO:0000256" key="1">
    <source>
        <dbReference type="SAM" id="SignalP"/>
    </source>
</evidence>
<dbReference type="Gene3D" id="3.30.1370.120">
    <property type="match status" value="1"/>
</dbReference>
<organism evidence="2 3">
    <name type="scientific">Mariprofundus micogutta</name>
    <dbReference type="NCBI Taxonomy" id="1921010"/>
    <lineage>
        <taxon>Bacteria</taxon>
        <taxon>Pseudomonadati</taxon>
        <taxon>Pseudomonadota</taxon>
        <taxon>Candidatius Mariprofundia</taxon>
        <taxon>Mariprofundales</taxon>
        <taxon>Mariprofundaceae</taxon>
        <taxon>Mariprofundus</taxon>
    </lineage>
</organism>
<proteinExistence type="predicted"/>